<dbReference type="SUPFAM" id="SSF81631">
    <property type="entry name" value="PAP/OAS1 substrate-binding domain"/>
    <property type="match status" value="1"/>
</dbReference>
<dbReference type="FunFam" id="3.30.460.10:FF:000002">
    <property type="entry name" value="Poly(A) polymerase alpha, putative"/>
    <property type="match status" value="1"/>
</dbReference>
<feature type="domain" description="Poly(A) polymerase nucleotidyltransferase" evidence="15">
    <location>
        <begin position="7"/>
        <end position="184"/>
    </location>
</feature>
<comment type="cofactor">
    <cofactor evidence="2">
        <name>Mg(2+)</name>
        <dbReference type="ChEBI" id="CHEBI:18420"/>
    </cofactor>
</comment>
<dbReference type="PANTHER" id="PTHR10682:SF33">
    <property type="entry name" value="NUCLEAR POLY(A) POLYMERASE 3"/>
    <property type="match status" value="1"/>
</dbReference>
<evidence type="ECO:0000256" key="13">
    <source>
        <dbReference type="SAM" id="Phobius"/>
    </source>
</evidence>
<evidence type="ECO:0000256" key="5">
    <source>
        <dbReference type="ARBA" id="ARBA00012388"/>
    </source>
</evidence>
<dbReference type="GO" id="GO:0005634">
    <property type="term" value="C:nucleus"/>
    <property type="evidence" value="ECO:0007669"/>
    <property type="project" value="UniProtKB-SubCell"/>
</dbReference>
<keyword evidence="10" id="KW-0067">ATP-binding</keyword>
<dbReference type="Gene3D" id="3.30.460.10">
    <property type="entry name" value="Beta Polymerase, domain 2"/>
    <property type="match status" value="1"/>
</dbReference>
<dbReference type="AlphaFoldDB" id="A0A9Q1KLT8"/>
<comment type="cofactor">
    <cofactor evidence="1">
        <name>Mn(2+)</name>
        <dbReference type="ChEBI" id="CHEBI:29035"/>
    </cofactor>
</comment>
<dbReference type="Gene3D" id="1.10.1410.10">
    <property type="match status" value="1"/>
</dbReference>
<dbReference type="GO" id="GO:0046872">
    <property type="term" value="F:metal ion binding"/>
    <property type="evidence" value="ECO:0007669"/>
    <property type="project" value="UniProtKB-KW"/>
</dbReference>
<dbReference type="InterPro" id="IPR011068">
    <property type="entry name" value="NuclTrfase_I-like_C"/>
</dbReference>
<dbReference type="Pfam" id="PF20750">
    <property type="entry name" value="PAP_NTPase"/>
    <property type="match status" value="1"/>
</dbReference>
<evidence type="ECO:0000256" key="4">
    <source>
        <dbReference type="ARBA" id="ARBA00010912"/>
    </source>
</evidence>
<keyword evidence="6" id="KW-0507">mRNA processing</keyword>
<dbReference type="GO" id="GO:0005524">
    <property type="term" value="F:ATP binding"/>
    <property type="evidence" value="ECO:0007669"/>
    <property type="project" value="UniProtKB-KW"/>
</dbReference>
<evidence type="ECO:0000256" key="1">
    <source>
        <dbReference type="ARBA" id="ARBA00001936"/>
    </source>
</evidence>
<dbReference type="OrthoDB" id="412748at2759"/>
<comment type="similarity">
    <text evidence="4">Belongs to the poly(A) polymerase family.</text>
</comment>
<keyword evidence="11" id="KW-0460">Magnesium</keyword>
<keyword evidence="8" id="KW-0479">Metal-binding</keyword>
<dbReference type="InterPro" id="IPR007012">
    <property type="entry name" value="PolA_pol_cen_dom"/>
</dbReference>
<evidence type="ECO:0000256" key="3">
    <source>
        <dbReference type="ARBA" id="ARBA00004123"/>
    </source>
</evidence>
<keyword evidence="12" id="KW-0539">Nucleus</keyword>
<keyword evidence="9" id="KW-0547">Nucleotide-binding</keyword>
<dbReference type="SUPFAM" id="SSF55003">
    <property type="entry name" value="PAP/Archaeal CCA-adding enzyme, C-terminal domain"/>
    <property type="match status" value="1"/>
</dbReference>
<dbReference type="InterPro" id="IPR048840">
    <property type="entry name" value="PolA_pol_NTPase"/>
</dbReference>
<reference evidence="16" key="1">
    <citation type="submission" date="2022-04" db="EMBL/GenBank/DDBJ databases">
        <title>Carnegiea gigantea Genome sequencing and assembly v2.</title>
        <authorList>
            <person name="Copetti D."/>
            <person name="Sanderson M.J."/>
            <person name="Burquez A."/>
            <person name="Wojciechowski M.F."/>
        </authorList>
    </citation>
    <scope>NUCLEOTIDE SEQUENCE</scope>
    <source>
        <strain evidence="16">SGP5-SGP5p</strain>
        <tissue evidence="16">Aerial part</tissue>
    </source>
</reference>
<evidence type="ECO:0000256" key="7">
    <source>
        <dbReference type="ARBA" id="ARBA00022679"/>
    </source>
</evidence>
<evidence type="ECO:0000256" key="10">
    <source>
        <dbReference type="ARBA" id="ARBA00022840"/>
    </source>
</evidence>
<keyword evidence="7" id="KW-0808">Transferase</keyword>
<evidence type="ECO:0000256" key="6">
    <source>
        <dbReference type="ARBA" id="ARBA00022664"/>
    </source>
</evidence>
<comment type="subcellular location">
    <subcellularLocation>
        <location evidence="3">Nucleus</location>
    </subcellularLocation>
</comment>
<organism evidence="16 17">
    <name type="scientific">Carnegiea gigantea</name>
    <dbReference type="NCBI Taxonomy" id="171969"/>
    <lineage>
        <taxon>Eukaryota</taxon>
        <taxon>Viridiplantae</taxon>
        <taxon>Streptophyta</taxon>
        <taxon>Embryophyta</taxon>
        <taxon>Tracheophyta</taxon>
        <taxon>Spermatophyta</taxon>
        <taxon>Magnoliopsida</taxon>
        <taxon>eudicotyledons</taxon>
        <taxon>Gunneridae</taxon>
        <taxon>Pentapetalae</taxon>
        <taxon>Caryophyllales</taxon>
        <taxon>Cactineae</taxon>
        <taxon>Cactaceae</taxon>
        <taxon>Cactoideae</taxon>
        <taxon>Echinocereeae</taxon>
        <taxon>Carnegiea</taxon>
    </lineage>
</organism>
<evidence type="ECO:0000256" key="2">
    <source>
        <dbReference type="ARBA" id="ARBA00001946"/>
    </source>
</evidence>
<proteinExistence type="inferred from homology"/>
<dbReference type="EC" id="2.7.7.19" evidence="5"/>
<evidence type="ECO:0000256" key="9">
    <source>
        <dbReference type="ARBA" id="ARBA00022741"/>
    </source>
</evidence>
<dbReference type="CDD" id="cd05402">
    <property type="entry name" value="NT_PAP_TUTase"/>
    <property type="match status" value="1"/>
</dbReference>
<keyword evidence="17" id="KW-1185">Reference proteome</keyword>
<keyword evidence="13" id="KW-1133">Transmembrane helix</keyword>
<comment type="caution">
    <text evidence="16">The sequence shown here is derived from an EMBL/GenBank/DDBJ whole genome shotgun (WGS) entry which is preliminary data.</text>
</comment>
<evidence type="ECO:0000259" key="15">
    <source>
        <dbReference type="Pfam" id="PF20750"/>
    </source>
</evidence>
<dbReference type="InterPro" id="IPR043519">
    <property type="entry name" value="NT_sf"/>
</dbReference>
<keyword evidence="13" id="KW-0812">Transmembrane</keyword>
<dbReference type="EMBL" id="JAKOGI010000079">
    <property type="protein sequence ID" value="KAJ8445300.1"/>
    <property type="molecule type" value="Genomic_DNA"/>
</dbReference>
<dbReference type="GO" id="GO:0003723">
    <property type="term" value="F:RNA binding"/>
    <property type="evidence" value="ECO:0007669"/>
    <property type="project" value="InterPro"/>
</dbReference>
<dbReference type="GO" id="GO:1990817">
    <property type="term" value="F:poly(A) RNA polymerase activity"/>
    <property type="evidence" value="ECO:0007669"/>
    <property type="project" value="UniProtKB-EC"/>
</dbReference>
<accession>A0A9Q1KLT8</accession>
<dbReference type="Pfam" id="PF04928">
    <property type="entry name" value="PAP_central"/>
    <property type="match status" value="1"/>
</dbReference>
<dbReference type="GO" id="GO:0031123">
    <property type="term" value="P:RNA 3'-end processing"/>
    <property type="evidence" value="ECO:0007669"/>
    <property type="project" value="InterPro"/>
</dbReference>
<evidence type="ECO:0000259" key="14">
    <source>
        <dbReference type="Pfam" id="PF04928"/>
    </source>
</evidence>
<evidence type="ECO:0000256" key="12">
    <source>
        <dbReference type="ARBA" id="ARBA00023242"/>
    </source>
</evidence>
<protein>
    <recommendedName>
        <fullName evidence="5">polynucleotide adenylyltransferase</fullName>
        <ecNumber evidence="5">2.7.7.19</ecNumber>
    </recommendedName>
</protein>
<dbReference type="Proteomes" id="UP001153076">
    <property type="component" value="Unassembled WGS sequence"/>
</dbReference>
<name>A0A9Q1KLT8_9CARY</name>
<dbReference type="GO" id="GO:0006397">
    <property type="term" value="P:mRNA processing"/>
    <property type="evidence" value="ECO:0007669"/>
    <property type="project" value="UniProtKB-KW"/>
</dbReference>
<evidence type="ECO:0000256" key="11">
    <source>
        <dbReference type="ARBA" id="ARBA00022842"/>
    </source>
</evidence>
<evidence type="ECO:0000313" key="17">
    <source>
        <dbReference type="Proteomes" id="UP001153076"/>
    </source>
</evidence>
<gene>
    <name evidence="16" type="ORF">Cgig2_024506</name>
</gene>
<feature type="domain" description="Poly(A) polymerase central" evidence="14">
    <location>
        <begin position="189"/>
        <end position="325"/>
    </location>
</feature>
<sequence>MDIHSHRSLSLLQFMSDQGLIPAPEEDLKREIIVNQLKAIVLKWIKRIAWQRRLPVDVINAASATILPYGSYGLGVHSSESDIDALCVGPCCASCAEDFFVVLCNMLKNTPGVLDVHSVKDAKVPLMRFKFEGISVDLPYAQLQFTSVLKNVDLLDPVSLIGIDDNSRKSLSRVRVNQSILQLVPNLQNFQSLLRCIKFWAKRRGVHGNLFGYLGGIHLAILAAFICLKNPDAGLSVLVMSFFDAFANWPWPIPVALQDEMMTFKEDTNDKMSCMPIRLPCSPYEFCHSNITRGTFNRIRIEFLRGHNITSDLLRPDFDWGSLFEPSDYRKRYSWFLKIYLSAWEKDDLGDWIGWVKSRFPRLILKGTDGPGPEEGIRSLGSNLGFGLQTIWQYGCHLLSFNCLLCTSFHYRIYAPEACLTFVYFYLQLEEVRRSCDPNPTEYVEIGSSEAEPSVVFCWGLHPSRAQFNIALVEEDFRNQLNGGPTGKIRLAVVQASEFPSTTHFPTGKFKGTKACWRTADYDQRATPSQHLPNHLIGYAFI</sequence>
<dbReference type="SUPFAM" id="SSF81301">
    <property type="entry name" value="Nucleotidyltransferase"/>
    <property type="match status" value="1"/>
</dbReference>
<dbReference type="PANTHER" id="PTHR10682">
    <property type="entry name" value="POLY A POLYMERASE"/>
    <property type="match status" value="1"/>
</dbReference>
<evidence type="ECO:0000256" key="8">
    <source>
        <dbReference type="ARBA" id="ARBA00022723"/>
    </source>
</evidence>
<evidence type="ECO:0000313" key="16">
    <source>
        <dbReference type="EMBL" id="KAJ8445300.1"/>
    </source>
</evidence>
<feature type="transmembrane region" description="Helical" evidence="13">
    <location>
        <begin position="210"/>
        <end position="228"/>
    </location>
</feature>
<keyword evidence="13" id="KW-0472">Membrane</keyword>